<feature type="binding site" evidence="5">
    <location>
        <position position="223"/>
    </location>
    <ligand>
        <name>Ca(2+)</name>
        <dbReference type="ChEBI" id="CHEBI:29108"/>
        <label>1</label>
        <note>catalytic</note>
    </ligand>
</feature>
<dbReference type="InterPro" id="IPR002640">
    <property type="entry name" value="Arylesterase"/>
</dbReference>
<feature type="binding site" evidence="5">
    <location>
        <position position="54"/>
    </location>
    <ligand>
        <name>Ca(2+)</name>
        <dbReference type="ChEBI" id="CHEBI:29108"/>
        <label>2</label>
    </ligand>
</feature>
<keyword evidence="2 7" id="KW-0378">Hydrolase</keyword>
<keyword evidence="3 6" id="KW-1015">Disulfide bond</keyword>
<feature type="binding site" evidence="5">
    <location>
        <position position="271"/>
    </location>
    <ligand>
        <name>Ca(2+)</name>
        <dbReference type="ChEBI" id="CHEBI:29108"/>
        <label>1</label>
        <note>catalytic</note>
    </ligand>
</feature>
<organism evidence="8 9">
    <name type="scientific">Patiria miniata</name>
    <name type="common">Bat star</name>
    <name type="synonym">Asterina miniata</name>
    <dbReference type="NCBI Taxonomy" id="46514"/>
    <lineage>
        <taxon>Eukaryota</taxon>
        <taxon>Metazoa</taxon>
        <taxon>Echinodermata</taxon>
        <taxon>Eleutherozoa</taxon>
        <taxon>Asterozoa</taxon>
        <taxon>Asteroidea</taxon>
        <taxon>Valvatacea</taxon>
        <taxon>Valvatida</taxon>
        <taxon>Asterinidae</taxon>
        <taxon>Patiria</taxon>
    </lineage>
</organism>
<dbReference type="OMA" id="YFADPYF"/>
<keyword evidence="5 7" id="KW-0479">Metal-binding</keyword>
<feature type="binding site" evidence="5">
    <location>
        <position position="170"/>
    </location>
    <ligand>
        <name>Ca(2+)</name>
        <dbReference type="ChEBI" id="CHEBI:29108"/>
        <label>1</label>
        <note>catalytic</note>
    </ligand>
</feature>
<evidence type="ECO:0000256" key="2">
    <source>
        <dbReference type="ARBA" id="ARBA00022801"/>
    </source>
</evidence>
<evidence type="ECO:0000313" key="9">
    <source>
        <dbReference type="Proteomes" id="UP000887568"/>
    </source>
</evidence>
<dbReference type="AlphaFoldDB" id="A0A913Z5K6"/>
<feature type="binding site" evidence="5">
    <location>
        <position position="270"/>
    </location>
    <ligand>
        <name>Ca(2+)</name>
        <dbReference type="ChEBI" id="CHEBI:29108"/>
        <label>1</label>
        <note>catalytic</note>
    </ligand>
</feature>
<dbReference type="InterPro" id="IPR011042">
    <property type="entry name" value="6-blade_b-propeller_TolB-like"/>
</dbReference>
<dbReference type="Gene3D" id="2.120.10.30">
    <property type="entry name" value="TolB, C-terminal domain"/>
    <property type="match status" value="1"/>
</dbReference>
<dbReference type="GO" id="GO:0046872">
    <property type="term" value="F:metal ion binding"/>
    <property type="evidence" value="ECO:0007669"/>
    <property type="project" value="UniProtKB-KW"/>
</dbReference>
<name>A0A913Z5K6_PATMI</name>
<dbReference type="InterPro" id="IPR051288">
    <property type="entry name" value="Serum_paraoxonase/arylesterase"/>
</dbReference>
<dbReference type="Proteomes" id="UP000887568">
    <property type="component" value="Unplaced"/>
</dbReference>
<comment type="catalytic activity">
    <reaction evidence="7">
        <text>a phenyl acetate + H2O = a phenol + acetate + H(+)</text>
        <dbReference type="Rhea" id="RHEA:17309"/>
        <dbReference type="ChEBI" id="CHEBI:15377"/>
        <dbReference type="ChEBI" id="CHEBI:15378"/>
        <dbReference type="ChEBI" id="CHEBI:30089"/>
        <dbReference type="ChEBI" id="CHEBI:33853"/>
        <dbReference type="ChEBI" id="CHEBI:140310"/>
        <dbReference type="EC" id="3.1.1.2"/>
    </reaction>
</comment>
<evidence type="ECO:0000256" key="7">
    <source>
        <dbReference type="RuleBase" id="RU368025"/>
    </source>
</evidence>
<dbReference type="SUPFAM" id="SSF63829">
    <property type="entry name" value="Calcium-dependent phosphotriesterase"/>
    <property type="match status" value="1"/>
</dbReference>
<proteinExistence type="inferred from homology"/>
<accession>A0A913Z5K6</accession>
<feature type="binding site" evidence="5">
    <location>
        <position position="169"/>
    </location>
    <ligand>
        <name>Ca(2+)</name>
        <dbReference type="ChEBI" id="CHEBI:29108"/>
        <label>2</label>
    </ligand>
</feature>
<protein>
    <recommendedName>
        <fullName evidence="7">Paraoxonase</fullName>
        <ecNumber evidence="7">3.1.1.2</ecNumber>
    </recommendedName>
</protein>
<reference evidence="8" key="1">
    <citation type="submission" date="2022-11" db="UniProtKB">
        <authorList>
            <consortium name="EnsemblMetazoa"/>
        </authorList>
    </citation>
    <scope>IDENTIFICATION</scope>
</reference>
<evidence type="ECO:0000256" key="1">
    <source>
        <dbReference type="ARBA" id="ARBA00008595"/>
    </source>
</evidence>
<dbReference type="GO" id="GO:0004064">
    <property type="term" value="F:arylesterase activity"/>
    <property type="evidence" value="ECO:0007669"/>
    <property type="project" value="UniProtKB-UniRule"/>
</dbReference>
<keyword evidence="4 7" id="KW-0325">Glycoprotein</keyword>
<dbReference type="PANTHER" id="PTHR11799:SF12">
    <property type="entry name" value="PARAOXONASE-RELATED"/>
    <property type="match status" value="1"/>
</dbReference>
<evidence type="ECO:0000256" key="6">
    <source>
        <dbReference type="PIRSR" id="PIRSR602640-3"/>
    </source>
</evidence>
<keyword evidence="5 7" id="KW-0106">Calcium</keyword>
<dbReference type="EC" id="3.1.1.2" evidence="7"/>
<dbReference type="Pfam" id="PF01731">
    <property type="entry name" value="Arylesterase"/>
    <property type="match status" value="1"/>
</dbReference>
<dbReference type="OrthoDB" id="423498at2759"/>
<feature type="disulfide bond" description="In form B" evidence="6">
    <location>
        <begin position="42"/>
        <end position="354"/>
    </location>
</feature>
<comment type="cofactor">
    <cofactor evidence="5 7">
        <name>Ca(2+)</name>
        <dbReference type="ChEBI" id="CHEBI:29108"/>
    </cofactor>
    <text evidence="5 7">Binds 2 calcium ions per subunit.</text>
</comment>
<comment type="similarity">
    <text evidence="1 7">Belongs to the paraoxonase family.</text>
</comment>
<feature type="binding site" evidence="5">
    <location>
        <position position="53"/>
    </location>
    <ligand>
        <name>Ca(2+)</name>
        <dbReference type="ChEBI" id="CHEBI:29108"/>
        <label>1</label>
        <note>catalytic</note>
    </ligand>
</feature>
<dbReference type="PRINTS" id="PR01785">
    <property type="entry name" value="PARAOXONASE"/>
</dbReference>
<sequence>MASFIFKAALFVVSVVLLQRLMRFAIIMGVHRHMFNHTPGPCRTIPGIDVGSEDITTLSNGVAIITSGVAIIEAEMDTIQGRIFSFDFNQPDKAVKEVKITGSSFNKTALKPVGMSAWEDPQTGKVSLFVVNKPLPPRTQSVELFDYDHKSNTLRHKKTVISDAIFSPNDVIAVSADTFYVTNDMRFGRLGPLEVVLTLPTGTVAYYDGSEAVQVASGLSGANGISKSQDGRYIYVSGLLDAQLNVFERGKDGRGSLLLRKKIDVHTSVDNINVDKAGDLWLGCHYLGYTLDLLTGNRWTGTAQVLRMRLDADLNPDVREVLADDGKLLKGSSVASVYGNKMLVGTITNQMILCDLIAF</sequence>
<dbReference type="GeneID" id="119721195"/>
<evidence type="ECO:0000313" key="8">
    <source>
        <dbReference type="EnsemblMetazoa" id="XP_038047029.1"/>
    </source>
</evidence>
<evidence type="ECO:0000256" key="5">
    <source>
        <dbReference type="PIRSR" id="PIRSR602640-2"/>
    </source>
</evidence>
<evidence type="ECO:0000256" key="4">
    <source>
        <dbReference type="ARBA" id="ARBA00023180"/>
    </source>
</evidence>
<dbReference type="PANTHER" id="PTHR11799">
    <property type="entry name" value="PARAOXONASE"/>
    <property type="match status" value="1"/>
</dbReference>
<evidence type="ECO:0000256" key="3">
    <source>
        <dbReference type="ARBA" id="ARBA00023157"/>
    </source>
</evidence>
<dbReference type="EnsemblMetazoa" id="XM_038191101.1">
    <property type="protein sequence ID" value="XP_038047029.1"/>
    <property type="gene ID" value="LOC119721195"/>
</dbReference>
<keyword evidence="9" id="KW-1185">Reference proteome</keyword>
<dbReference type="RefSeq" id="XP_038047029.1">
    <property type="nucleotide sequence ID" value="XM_038191101.1"/>
</dbReference>